<dbReference type="Gene3D" id="1.10.1220.10">
    <property type="entry name" value="Met repressor-like"/>
    <property type="match status" value="1"/>
</dbReference>
<accession>A0ABT0C9B6</accession>
<evidence type="ECO:0000256" key="1">
    <source>
        <dbReference type="SAM" id="MobiDB-lite"/>
    </source>
</evidence>
<organism evidence="2 3">
    <name type="scientific">Thermostichus vulcanus str. 'Rupite'</name>
    <dbReference type="NCBI Taxonomy" id="2813851"/>
    <lineage>
        <taxon>Bacteria</taxon>
        <taxon>Bacillati</taxon>
        <taxon>Cyanobacteriota</taxon>
        <taxon>Cyanophyceae</taxon>
        <taxon>Thermostichales</taxon>
        <taxon>Thermostichaceae</taxon>
        <taxon>Thermostichus</taxon>
    </lineage>
</organism>
<dbReference type="EMBL" id="JAFIRA010000009">
    <property type="protein sequence ID" value="MCJ2542351.1"/>
    <property type="molecule type" value="Genomic_DNA"/>
</dbReference>
<reference evidence="2" key="1">
    <citation type="submission" date="2021-02" db="EMBL/GenBank/DDBJ databases">
        <title>The CRISPR/cas machinery reduction and long-range gene transfer in the hot spring cyanobacterium Synechococcus.</title>
        <authorList>
            <person name="Dvorak P."/>
            <person name="Jahodarova E."/>
            <person name="Hasler P."/>
            <person name="Poulickova A."/>
        </authorList>
    </citation>
    <scope>NUCLEOTIDE SEQUENCE</scope>
    <source>
        <strain evidence="2">Rupite</strain>
    </source>
</reference>
<sequence>MNHRPEVVEGGEAKQKVTLYLSPDLHRDLKIRAAVEREPMSAVAEKALSFYLLHPEVIEGVQGSAYRVHQCPECSHPFVLRDGEVTSLHKQSASDAILEEVEPEYWGSTPASPSSGEQRQDALVPC</sequence>
<name>A0ABT0C9B6_THEVL</name>
<evidence type="ECO:0000313" key="2">
    <source>
        <dbReference type="EMBL" id="MCJ2542351.1"/>
    </source>
</evidence>
<proteinExistence type="predicted"/>
<dbReference type="RefSeq" id="WP_244349581.1">
    <property type="nucleotide sequence ID" value="NZ_JAFIRA010000009.1"/>
</dbReference>
<keyword evidence="3" id="KW-1185">Reference proteome</keyword>
<evidence type="ECO:0000313" key="3">
    <source>
        <dbReference type="Proteomes" id="UP000830835"/>
    </source>
</evidence>
<dbReference type="InterPro" id="IPR013321">
    <property type="entry name" value="Arc_rbn_hlx_hlx"/>
</dbReference>
<gene>
    <name evidence="2" type="ORF">JX360_05425</name>
</gene>
<dbReference type="Proteomes" id="UP000830835">
    <property type="component" value="Unassembled WGS sequence"/>
</dbReference>
<feature type="region of interest" description="Disordered" evidence="1">
    <location>
        <begin position="104"/>
        <end position="126"/>
    </location>
</feature>
<protein>
    <submittedName>
        <fullName evidence="2">Uncharacterized protein</fullName>
    </submittedName>
</protein>
<comment type="caution">
    <text evidence="2">The sequence shown here is derived from an EMBL/GenBank/DDBJ whole genome shotgun (WGS) entry which is preliminary data.</text>
</comment>